<name>A0A0A9BR42_ARUDO</name>
<dbReference type="AlphaFoldDB" id="A0A0A9BR42"/>
<reference evidence="1" key="1">
    <citation type="submission" date="2014-09" db="EMBL/GenBank/DDBJ databases">
        <authorList>
            <person name="Magalhaes I.L.F."/>
            <person name="Oliveira U."/>
            <person name="Santos F.R."/>
            <person name="Vidigal T.H.D.A."/>
            <person name="Brescovit A.D."/>
            <person name="Santos A.J."/>
        </authorList>
    </citation>
    <scope>NUCLEOTIDE SEQUENCE</scope>
    <source>
        <tissue evidence="1">Shoot tissue taken approximately 20 cm above the soil surface</tissue>
    </source>
</reference>
<organism evidence="1">
    <name type="scientific">Arundo donax</name>
    <name type="common">Giant reed</name>
    <name type="synonym">Donax arundinaceus</name>
    <dbReference type="NCBI Taxonomy" id="35708"/>
    <lineage>
        <taxon>Eukaryota</taxon>
        <taxon>Viridiplantae</taxon>
        <taxon>Streptophyta</taxon>
        <taxon>Embryophyta</taxon>
        <taxon>Tracheophyta</taxon>
        <taxon>Spermatophyta</taxon>
        <taxon>Magnoliopsida</taxon>
        <taxon>Liliopsida</taxon>
        <taxon>Poales</taxon>
        <taxon>Poaceae</taxon>
        <taxon>PACMAD clade</taxon>
        <taxon>Arundinoideae</taxon>
        <taxon>Arundineae</taxon>
        <taxon>Arundo</taxon>
    </lineage>
</organism>
<reference evidence="1" key="2">
    <citation type="journal article" date="2015" name="Data Brief">
        <title>Shoot transcriptome of the giant reed, Arundo donax.</title>
        <authorList>
            <person name="Barrero R.A."/>
            <person name="Guerrero F.D."/>
            <person name="Moolhuijzen P."/>
            <person name="Goolsby J.A."/>
            <person name="Tidwell J."/>
            <person name="Bellgard S.E."/>
            <person name="Bellgard M.I."/>
        </authorList>
    </citation>
    <scope>NUCLEOTIDE SEQUENCE</scope>
    <source>
        <tissue evidence="1">Shoot tissue taken approximately 20 cm above the soil surface</tissue>
    </source>
</reference>
<evidence type="ECO:0000313" key="1">
    <source>
        <dbReference type="EMBL" id="JAD61792.1"/>
    </source>
</evidence>
<protein>
    <submittedName>
        <fullName evidence="1">Uncharacterized protein</fullName>
    </submittedName>
</protein>
<dbReference type="EMBL" id="GBRH01236103">
    <property type="protein sequence ID" value="JAD61792.1"/>
    <property type="molecule type" value="Transcribed_RNA"/>
</dbReference>
<accession>A0A0A9BR42</accession>
<proteinExistence type="predicted"/>
<sequence>MHVGRFIIMRVQKGEPVSAERVLGPYKTNIGVAVKDYMPIKYRYWSG</sequence>